<name>A0A7J7NX04_9MAGN</name>
<dbReference type="Pfam" id="PF13041">
    <property type="entry name" value="PPR_2"/>
    <property type="match status" value="4"/>
</dbReference>
<evidence type="ECO:0000256" key="3">
    <source>
        <dbReference type="PROSITE-ProRule" id="PRU00708"/>
    </source>
</evidence>
<evidence type="ECO:0000256" key="1">
    <source>
        <dbReference type="ARBA" id="ARBA00007626"/>
    </source>
</evidence>
<dbReference type="PROSITE" id="PS51375">
    <property type="entry name" value="PPR"/>
    <property type="match status" value="7"/>
</dbReference>
<feature type="repeat" description="PPR" evidence="3">
    <location>
        <begin position="283"/>
        <end position="317"/>
    </location>
</feature>
<accession>A0A7J7NX04</accession>
<gene>
    <name evidence="4" type="ORF">GIB67_007247</name>
</gene>
<feature type="repeat" description="PPR" evidence="3">
    <location>
        <begin position="559"/>
        <end position="593"/>
    </location>
</feature>
<evidence type="ECO:0000313" key="5">
    <source>
        <dbReference type="Proteomes" id="UP000541444"/>
    </source>
</evidence>
<feature type="repeat" description="PPR" evidence="3">
    <location>
        <begin position="388"/>
        <end position="422"/>
    </location>
</feature>
<organism evidence="4 5">
    <name type="scientific">Kingdonia uniflora</name>
    <dbReference type="NCBI Taxonomy" id="39325"/>
    <lineage>
        <taxon>Eukaryota</taxon>
        <taxon>Viridiplantae</taxon>
        <taxon>Streptophyta</taxon>
        <taxon>Embryophyta</taxon>
        <taxon>Tracheophyta</taxon>
        <taxon>Spermatophyta</taxon>
        <taxon>Magnoliopsida</taxon>
        <taxon>Ranunculales</taxon>
        <taxon>Circaeasteraceae</taxon>
        <taxon>Kingdonia</taxon>
    </lineage>
</organism>
<feature type="repeat" description="PPR" evidence="3">
    <location>
        <begin position="318"/>
        <end position="352"/>
    </location>
</feature>
<dbReference type="NCBIfam" id="TIGR00756">
    <property type="entry name" value="PPR"/>
    <property type="match status" value="6"/>
</dbReference>
<comment type="similarity">
    <text evidence="1">Belongs to the PPR family. P subfamily.</text>
</comment>
<sequence length="622" mass="70948">MCQNMVEMLKSPVAANITLRGSHGLWENKMFVQCLHCTLNFSSSTRKSTIKHIYVNSVNKVSMGEEVGSLYGIQPHRNQGVKWAFEITRRKGNIVMFSSLEYRVVCEENEHNLQIRKIEEEIDEFSYEQKLPPWGNFEVSEDHGIESGGSSLPIQSDTAKVICTFEPKLHFLEERDEEILSKRILGLSRSNKVRSALGLFMSMEVSGLRPNHHAVNSLISCLLRNGLLYDALKVFEIIKKNKITTGHTYSLILKAVASAEGCDSALKMFMELDGEGMHQNDFDIIAYNTMISICARSNKWVDAEMFWKSLKNNGHRATTVTFDLLVSTFVRCDQPELAFQAYSEMLQEGLQPSGDMMQAIISVCTKERKWDLALKVFHNMLNIGLEPNLIAYNALINALGKVGEVEQAFKIFNLMKYSDHTPDVYTWSALTGALYNGNRYSDAIRLFESIKRERSCQLNAHLYNTALMSCQRLSLWDRALQLLWQMEASELSVSAESYNLVISACETARKPKVALEVYEHMVHSKCSPNTFTYLSLIRACIWGSLWFEVEEILDHITPDVSLYNAAIHGMCLRGKITSAKKLYMKMRENGLEPDGKTRALMLQNLKKDSDRKSNRYYSSRRR</sequence>
<evidence type="ECO:0000256" key="2">
    <source>
        <dbReference type="ARBA" id="ARBA00022737"/>
    </source>
</evidence>
<evidence type="ECO:0008006" key="6">
    <source>
        <dbReference type="Google" id="ProtNLM"/>
    </source>
</evidence>
<evidence type="ECO:0000313" key="4">
    <source>
        <dbReference type="EMBL" id="KAF6171726.1"/>
    </source>
</evidence>
<dbReference type="PANTHER" id="PTHR47447:SF17">
    <property type="entry name" value="OS12G0638900 PROTEIN"/>
    <property type="match status" value="1"/>
</dbReference>
<keyword evidence="2" id="KW-0677">Repeat</keyword>
<feature type="repeat" description="PPR" evidence="3">
    <location>
        <begin position="211"/>
        <end position="245"/>
    </location>
</feature>
<feature type="repeat" description="PPR" evidence="3">
    <location>
        <begin position="353"/>
        <end position="387"/>
    </location>
</feature>
<dbReference type="InterPro" id="IPR011990">
    <property type="entry name" value="TPR-like_helical_dom_sf"/>
</dbReference>
<dbReference type="PANTHER" id="PTHR47447">
    <property type="entry name" value="OS03G0856100 PROTEIN"/>
    <property type="match status" value="1"/>
</dbReference>
<protein>
    <recommendedName>
        <fullName evidence="6">Pentatricopeptide repeat-containing protein</fullName>
    </recommendedName>
</protein>
<dbReference type="Proteomes" id="UP000541444">
    <property type="component" value="Unassembled WGS sequence"/>
</dbReference>
<proteinExistence type="inferred from homology"/>
<keyword evidence="5" id="KW-1185">Reference proteome</keyword>
<comment type="caution">
    <text evidence="4">The sequence shown here is derived from an EMBL/GenBank/DDBJ whole genome shotgun (WGS) entry which is preliminary data.</text>
</comment>
<dbReference type="AlphaFoldDB" id="A0A7J7NX04"/>
<feature type="repeat" description="PPR" evidence="3">
    <location>
        <begin position="494"/>
        <end position="528"/>
    </location>
</feature>
<dbReference type="EMBL" id="JACGCM010000455">
    <property type="protein sequence ID" value="KAF6171726.1"/>
    <property type="molecule type" value="Genomic_DNA"/>
</dbReference>
<dbReference type="OrthoDB" id="185373at2759"/>
<dbReference type="Pfam" id="PF01535">
    <property type="entry name" value="PPR"/>
    <property type="match status" value="1"/>
</dbReference>
<reference evidence="4 5" key="1">
    <citation type="journal article" date="2020" name="IScience">
        <title>Genome Sequencing of the Endangered Kingdonia uniflora (Circaeasteraceae, Ranunculales) Reveals Potential Mechanisms of Evolutionary Specialization.</title>
        <authorList>
            <person name="Sun Y."/>
            <person name="Deng T."/>
            <person name="Zhang A."/>
            <person name="Moore M.J."/>
            <person name="Landis J.B."/>
            <person name="Lin N."/>
            <person name="Zhang H."/>
            <person name="Zhang X."/>
            <person name="Huang J."/>
            <person name="Zhang X."/>
            <person name="Sun H."/>
            <person name="Wang H."/>
        </authorList>
    </citation>
    <scope>NUCLEOTIDE SEQUENCE [LARGE SCALE GENOMIC DNA]</scope>
    <source>
        <strain evidence="4">TB1705</strain>
        <tissue evidence="4">Leaf</tissue>
    </source>
</reference>
<dbReference type="Pfam" id="PF13812">
    <property type="entry name" value="PPR_3"/>
    <property type="match status" value="1"/>
</dbReference>
<dbReference type="InterPro" id="IPR002885">
    <property type="entry name" value="PPR_rpt"/>
</dbReference>
<dbReference type="Gene3D" id="1.25.40.10">
    <property type="entry name" value="Tetratricopeptide repeat domain"/>
    <property type="match status" value="5"/>
</dbReference>